<name>A0ABQ5E0T7_9ASTR</name>
<reference evidence="1" key="1">
    <citation type="journal article" date="2022" name="Int. J. Mol. Sci.">
        <title>Draft Genome of Tanacetum Coccineum: Genomic Comparison of Closely Related Tanacetum-Family Plants.</title>
        <authorList>
            <person name="Yamashiro T."/>
            <person name="Shiraishi A."/>
            <person name="Nakayama K."/>
            <person name="Satake H."/>
        </authorList>
    </citation>
    <scope>NUCLEOTIDE SEQUENCE</scope>
</reference>
<evidence type="ECO:0000313" key="2">
    <source>
        <dbReference type="Proteomes" id="UP001151760"/>
    </source>
</evidence>
<reference evidence="1" key="2">
    <citation type="submission" date="2022-01" db="EMBL/GenBank/DDBJ databases">
        <authorList>
            <person name="Yamashiro T."/>
            <person name="Shiraishi A."/>
            <person name="Satake H."/>
            <person name="Nakayama K."/>
        </authorList>
    </citation>
    <scope>NUCLEOTIDE SEQUENCE</scope>
</reference>
<gene>
    <name evidence="1" type="ORF">Tco_0953760</name>
</gene>
<proteinExistence type="predicted"/>
<dbReference type="Proteomes" id="UP001151760">
    <property type="component" value="Unassembled WGS sequence"/>
</dbReference>
<sequence length="194" mass="21975">MTTLAEHIIIVGAENSPPMHEKSMYGSWANRIRLFIKGKKHGRMMLDSIDNGPLVYPTAEDGHTQPKKYSELTEAEQLQDDFDVQATFIILHDLPPDVYALDDNAASSSQYQVSECSSTGMEQVFTDMKLAKSLYTTNYDKLYAYLSQHERHAHEVRVMCERYLDPLALVANSQTLYNPSQSPQYSVPTMHSPP</sequence>
<dbReference type="EMBL" id="BQNB010015866">
    <property type="protein sequence ID" value="GJT45045.1"/>
    <property type="molecule type" value="Genomic_DNA"/>
</dbReference>
<comment type="caution">
    <text evidence="1">The sequence shown here is derived from an EMBL/GenBank/DDBJ whole genome shotgun (WGS) entry which is preliminary data.</text>
</comment>
<evidence type="ECO:0000313" key="1">
    <source>
        <dbReference type="EMBL" id="GJT45045.1"/>
    </source>
</evidence>
<keyword evidence="2" id="KW-1185">Reference proteome</keyword>
<protein>
    <submittedName>
        <fullName evidence="1">Uncharacterized protein</fullName>
    </submittedName>
</protein>
<accession>A0ABQ5E0T7</accession>
<organism evidence="1 2">
    <name type="scientific">Tanacetum coccineum</name>
    <dbReference type="NCBI Taxonomy" id="301880"/>
    <lineage>
        <taxon>Eukaryota</taxon>
        <taxon>Viridiplantae</taxon>
        <taxon>Streptophyta</taxon>
        <taxon>Embryophyta</taxon>
        <taxon>Tracheophyta</taxon>
        <taxon>Spermatophyta</taxon>
        <taxon>Magnoliopsida</taxon>
        <taxon>eudicotyledons</taxon>
        <taxon>Gunneridae</taxon>
        <taxon>Pentapetalae</taxon>
        <taxon>asterids</taxon>
        <taxon>campanulids</taxon>
        <taxon>Asterales</taxon>
        <taxon>Asteraceae</taxon>
        <taxon>Asteroideae</taxon>
        <taxon>Anthemideae</taxon>
        <taxon>Anthemidinae</taxon>
        <taxon>Tanacetum</taxon>
    </lineage>
</organism>